<gene>
    <name evidence="2" type="primary">ORF774</name>
</gene>
<name>A0A0B6XT37_9EUPU</name>
<feature type="compositionally biased region" description="Acidic residues" evidence="1">
    <location>
        <begin position="20"/>
        <end position="38"/>
    </location>
</feature>
<proteinExistence type="predicted"/>
<organism evidence="2">
    <name type="scientific">Arion vulgaris</name>
    <dbReference type="NCBI Taxonomy" id="1028688"/>
    <lineage>
        <taxon>Eukaryota</taxon>
        <taxon>Metazoa</taxon>
        <taxon>Spiralia</taxon>
        <taxon>Lophotrochozoa</taxon>
        <taxon>Mollusca</taxon>
        <taxon>Gastropoda</taxon>
        <taxon>Heterobranchia</taxon>
        <taxon>Euthyneura</taxon>
        <taxon>Panpulmonata</taxon>
        <taxon>Eupulmonata</taxon>
        <taxon>Stylommatophora</taxon>
        <taxon>Helicina</taxon>
        <taxon>Arionoidea</taxon>
        <taxon>Arionidae</taxon>
        <taxon>Arion</taxon>
    </lineage>
</organism>
<evidence type="ECO:0000313" key="2">
    <source>
        <dbReference type="EMBL" id="CEK47197.1"/>
    </source>
</evidence>
<feature type="non-terminal residue" evidence="2">
    <location>
        <position position="74"/>
    </location>
</feature>
<sequence>SKSPLASKSSKSKKHKDKDDDNDFEEFGIGDSEEGEVDENIKAKSEHWQVFLQMQERIKQNVLKTQTSIGKLAS</sequence>
<dbReference type="EMBL" id="HACG01000332">
    <property type="protein sequence ID" value="CEK47197.1"/>
    <property type="molecule type" value="Transcribed_RNA"/>
</dbReference>
<reference evidence="2" key="1">
    <citation type="submission" date="2014-12" db="EMBL/GenBank/DDBJ databases">
        <title>Insight into the proteome of Arion vulgaris.</title>
        <authorList>
            <person name="Aradska J."/>
            <person name="Bulat T."/>
            <person name="Smidak R."/>
            <person name="Sarate P."/>
            <person name="Gangsoo J."/>
            <person name="Sialana F."/>
            <person name="Bilban M."/>
            <person name="Lubec G."/>
        </authorList>
    </citation>
    <scope>NUCLEOTIDE SEQUENCE</scope>
    <source>
        <tissue evidence="2">Skin</tissue>
    </source>
</reference>
<dbReference type="AlphaFoldDB" id="A0A0B6XT37"/>
<accession>A0A0B6XT37</accession>
<feature type="non-terminal residue" evidence="2">
    <location>
        <position position="1"/>
    </location>
</feature>
<protein>
    <submittedName>
        <fullName evidence="2">Uncharacterized protein</fullName>
    </submittedName>
</protein>
<feature type="region of interest" description="Disordered" evidence="1">
    <location>
        <begin position="1"/>
        <end position="38"/>
    </location>
</feature>
<evidence type="ECO:0000256" key="1">
    <source>
        <dbReference type="SAM" id="MobiDB-lite"/>
    </source>
</evidence>